<gene>
    <name evidence="1" type="ORF">APHCRT_1525</name>
</gene>
<comment type="caution">
    <text evidence="1">The sequence shown here is derived from an EMBL/GenBank/DDBJ whole genome shotgun (WGS) entry which is preliminary data.</text>
</comment>
<dbReference type="EMBL" id="LAOD01000036">
    <property type="protein sequence ID" value="KJV80687.1"/>
    <property type="molecule type" value="Genomic_DNA"/>
</dbReference>
<dbReference type="PROSITE" id="PS51257">
    <property type="entry name" value="PROKAR_LIPOPROTEIN"/>
    <property type="match status" value="1"/>
</dbReference>
<dbReference type="Proteomes" id="UP000033722">
    <property type="component" value="Unassembled WGS sequence"/>
</dbReference>
<dbReference type="PATRIC" id="fig|1359157.3.peg.1416"/>
<evidence type="ECO:0008006" key="3">
    <source>
        <dbReference type="Google" id="ProtNLM"/>
    </source>
</evidence>
<name>A0A0F3PL46_ANAPH</name>
<sequence length="94" mass="10573">MAKGTLLLCASVVGCDHVIVVHLDVVNSRKIANRLLTGEPGYGFGDCEVMSIILVLSIEMLRWLPKICEIVLFQRPSFDVWSSLIRLTQKFIVR</sequence>
<dbReference type="AlphaFoldDB" id="A0A0F3PL46"/>
<reference evidence="1 2" key="1">
    <citation type="submission" date="2015-01" db="EMBL/GenBank/DDBJ databases">
        <title>Genome Sequencing of Rickettsiales.</title>
        <authorList>
            <person name="Daugherty S.C."/>
            <person name="Su Q."/>
            <person name="Abolude K."/>
            <person name="Beier-Sexton M."/>
            <person name="Carlyon J.A."/>
            <person name="Carter R."/>
            <person name="Day N.P."/>
            <person name="Dumler S.J."/>
            <person name="Dyachenko V."/>
            <person name="Godinez A."/>
            <person name="Kurtti T.J."/>
            <person name="Lichay M."/>
            <person name="Mullins K.E."/>
            <person name="Ott S."/>
            <person name="Pappas-Brown V."/>
            <person name="Paris D.H."/>
            <person name="Patel P."/>
            <person name="Richards A.L."/>
            <person name="Sadzewicz L."/>
            <person name="Sears K."/>
            <person name="Seidman D."/>
            <person name="Sengamalay N."/>
            <person name="Stenos J."/>
            <person name="Tallon L.J."/>
            <person name="Vincent G."/>
            <person name="Fraser C.M."/>
            <person name="Munderloh U."/>
            <person name="Dunning-Hotopp J.C."/>
        </authorList>
    </citation>
    <scope>NUCLEOTIDE SEQUENCE [LARGE SCALE GENOMIC DNA]</scope>
    <source>
        <strain evidence="1 2">CRT53-1</strain>
    </source>
</reference>
<evidence type="ECO:0000313" key="1">
    <source>
        <dbReference type="EMBL" id="KJV80687.1"/>
    </source>
</evidence>
<evidence type="ECO:0000313" key="2">
    <source>
        <dbReference type="Proteomes" id="UP000033722"/>
    </source>
</evidence>
<accession>A0A0F3PL46</accession>
<organism evidence="1 2">
    <name type="scientific">Anaplasma phagocytophilum str. CRT53-1</name>
    <dbReference type="NCBI Taxonomy" id="1359157"/>
    <lineage>
        <taxon>Bacteria</taxon>
        <taxon>Pseudomonadati</taxon>
        <taxon>Pseudomonadota</taxon>
        <taxon>Alphaproteobacteria</taxon>
        <taxon>Rickettsiales</taxon>
        <taxon>Anaplasmataceae</taxon>
        <taxon>Anaplasma</taxon>
        <taxon>phagocytophilum group</taxon>
    </lineage>
</organism>
<protein>
    <recommendedName>
        <fullName evidence="3">Lipoprotein</fullName>
    </recommendedName>
</protein>
<proteinExistence type="predicted"/>